<dbReference type="EMBL" id="VFLP01000016">
    <property type="protein sequence ID" value="TRX95471.1"/>
    <property type="molecule type" value="Genomic_DNA"/>
</dbReference>
<evidence type="ECO:0000313" key="1">
    <source>
        <dbReference type="EMBL" id="TRX95471.1"/>
    </source>
</evidence>
<name>A0A553I5J0_9PEZI</name>
<dbReference type="Proteomes" id="UP000319160">
    <property type="component" value="Unassembled WGS sequence"/>
</dbReference>
<dbReference type="AlphaFoldDB" id="A0A553I5J0"/>
<comment type="caution">
    <text evidence="1">The sequence shown here is derived from an EMBL/GenBank/DDBJ whole genome shotgun (WGS) entry which is preliminary data.</text>
</comment>
<organism evidence="1 2">
    <name type="scientific">Xylaria flabelliformis</name>
    <dbReference type="NCBI Taxonomy" id="2512241"/>
    <lineage>
        <taxon>Eukaryota</taxon>
        <taxon>Fungi</taxon>
        <taxon>Dikarya</taxon>
        <taxon>Ascomycota</taxon>
        <taxon>Pezizomycotina</taxon>
        <taxon>Sordariomycetes</taxon>
        <taxon>Xylariomycetidae</taxon>
        <taxon>Xylariales</taxon>
        <taxon>Xylariaceae</taxon>
        <taxon>Xylaria</taxon>
    </lineage>
</organism>
<sequence length="160" mass="18111">MRPTLGPGRARRSSMHVYRCTCGACSYASTAPSWARRRRGRRKLEEATYLTYLISRAVEKPPVEQIKPYFKPPCQDTKKYGTYRRVTNEQQLTAQLPMVPSTTVNSRNARTCPPSPLHPPSKLLASPLFPCRHWEREFSLTNRMRGGIAGFWAGQALADG</sequence>
<evidence type="ECO:0000313" key="2">
    <source>
        <dbReference type="Proteomes" id="UP000319160"/>
    </source>
</evidence>
<accession>A0A553I5J0</accession>
<keyword evidence="2" id="KW-1185">Reference proteome</keyword>
<protein>
    <submittedName>
        <fullName evidence="1">Uncharacterized protein</fullName>
    </submittedName>
</protein>
<reference evidence="2" key="1">
    <citation type="submission" date="2019-06" db="EMBL/GenBank/DDBJ databases">
        <title>Draft genome sequence of the griseofulvin-producing fungus Xylaria cubensis strain G536.</title>
        <authorList>
            <person name="Mead M.E."/>
            <person name="Raja H.A."/>
            <person name="Steenwyk J.L."/>
            <person name="Knowles S.L."/>
            <person name="Oberlies N.H."/>
            <person name="Rokas A."/>
        </authorList>
    </citation>
    <scope>NUCLEOTIDE SEQUENCE [LARGE SCALE GENOMIC DNA]</scope>
    <source>
        <strain evidence="2">G536</strain>
    </source>
</reference>
<proteinExistence type="predicted"/>
<gene>
    <name evidence="1" type="ORF">FHL15_003802</name>
</gene>